<dbReference type="GO" id="GO:0016810">
    <property type="term" value="F:hydrolase activity, acting on carbon-nitrogen (but not peptide) bonds"/>
    <property type="evidence" value="ECO:0007669"/>
    <property type="project" value="InterPro"/>
</dbReference>
<reference evidence="3" key="1">
    <citation type="journal article" date="2014" name="Int. J. Syst. Evol. Microbiol.">
        <title>Complete genome sequence of Corynebacterium casei LMG S-19264T (=DSM 44701T), isolated from a smear-ripened cheese.</title>
        <authorList>
            <consortium name="US DOE Joint Genome Institute (JGI-PGF)"/>
            <person name="Walter F."/>
            <person name="Albersmeier A."/>
            <person name="Kalinowski J."/>
            <person name="Ruckert C."/>
        </authorList>
    </citation>
    <scope>NUCLEOTIDE SEQUENCE</scope>
    <source>
        <strain evidence="3">KCTC 23077</strain>
    </source>
</reference>
<evidence type="ECO:0000256" key="1">
    <source>
        <dbReference type="SAM" id="MobiDB-lite"/>
    </source>
</evidence>
<dbReference type="InterPro" id="IPR011330">
    <property type="entry name" value="Glyco_hydro/deAcase_b/a-brl"/>
</dbReference>
<proteinExistence type="predicted"/>
<dbReference type="Gene3D" id="3.20.20.370">
    <property type="entry name" value="Glycoside hydrolase/deacetylase"/>
    <property type="match status" value="1"/>
</dbReference>
<evidence type="ECO:0000259" key="2">
    <source>
        <dbReference type="PROSITE" id="PS51677"/>
    </source>
</evidence>
<keyword evidence="4" id="KW-1185">Reference proteome</keyword>
<evidence type="ECO:0000313" key="4">
    <source>
        <dbReference type="Proteomes" id="UP000646426"/>
    </source>
</evidence>
<dbReference type="PROSITE" id="PS51677">
    <property type="entry name" value="NODB"/>
    <property type="match status" value="1"/>
</dbReference>
<evidence type="ECO:0000313" key="3">
    <source>
        <dbReference type="EMBL" id="GHA78646.1"/>
    </source>
</evidence>
<feature type="region of interest" description="Disordered" evidence="1">
    <location>
        <begin position="268"/>
        <end position="297"/>
    </location>
</feature>
<dbReference type="Proteomes" id="UP000646426">
    <property type="component" value="Unassembled WGS sequence"/>
</dbReference>
<comment type="caution">
    <text evidence="3">The sequence shown here is derived from an EMBL/GenBank/DDBJ whole genome shotgun (WGS) entry which is preliminary data.</text>
</comment>
<organism evidence="3 4">
    <name type="scientific">Cognatilysobacter bugurensis</name>
    <dbReference type="NCBI Taxonomy" id="543356"/>
    <lineage>
        <taxon>Bacteria</taxon>
        <taxon>Pseudomonadati</taxon>
        <taxon>Pseudomonadota</taxon>
        <taxon>Gammaproteobacteria</taxon>
        <taxon>Lysobacterales</taxon>
        <taxon>Lysobacteraceae</taxon>
        <taxon>Cognatilysobacter</taxon>
    </lineage>
</organism>
<feature type="domain" description="NodB homology" evidence="2">
    <location>
        <begin position="77"/>
        <end position="264"/>
    </location>
</feature>
<gene>
    <name evidence="3" type="primary">nodB</name>
    <name evidence="3" type="ORF">GCM10007067_14940</name>
</gene>
<dbReference type="PANTHER" id="PTHR10587">
    <property type="entry name" value="GLYCOSYL TRANSFERASE-RELATED"/>
    <property type="match status" value="1"/>
</dbReference>
<dbReference type="InterPro" id="IPR050248">
    <property type="entry name" value="Polysacc_deacetylase_ArnD"/>
</dbReference>
<dbReference type="InterPro" id="IPR002509">
    <property type="entry name" value="NODB_dom"/>
</dbReference>
<name>A0A918W930_9GAMM</name>
<protein>
    <submittedName>
        <fullName evidence="3">Acetylxylan esterase</fullName>
    </submittedName>
</protein>
<dbReference type="GO" id="GO:0005975">
    <property type="term" value="P:carbohydrate metabolic process"/>
    <property type="evidence" value="ECO:0007669"/>
    <property type="project" value="InterPro"/>
</dbReference>
<accession>A0A918W930</accession>
<dbReference type="Pfam" id="PF01522">
    <property type="entry name" value="Polysacc_deac_1"/>
    <property type="match status" value="1"/>
</dbReference>
<dbReference type="PANTHER" id="PTHR10587:SF137">
    <property type="entry name" value="4-DEOXY-4-FORMAMIDO-L-ARABINOSE-PHOSPHOUNDECAPRENOL DEFORMYLASE ARND-RELATED"/>
    <property type="match status" value="1"/>
</dbReference>
<dbReference type="CDD" id="cd10917">
    <property type="entry name" value="CE4_NodB_like_6s_7s"/>
    <property type="match status" value="1"/>
</dbReference>
<dbReference type="EMBL" id="BMYD01000002">
    <property type="protein sequence ID" value="GHA78646.1"/>
    <property type="molecule type" value="Genomic_DNA"/>
</dbReference>
<dbReference type="SUPFAM" id="SSF88713">
    <property type="entry name" value="Glycoside hydrolase/deacetylase"/>
    <property type="match status" value="1"/>
</dbReference>
<sequence length="297" mass="32652">MPRMSTPSLHRPPRHPHAWWVSLVASQFAVAALWMRYGAGWGVASMFASHAPFLWGTLRPGSHLFSPVITRMPTDARVVWLTIDDGPSDDTLAILDLLDAHGARATFFLVGERAERRPELVREIVQRGHEVANHSHTHPQAWFWALGPRRMRREIDTAQRTLTALAGKVPRRFRAVVGMANPFTAAPLKAHDLTRVGWGARGFDAVAKDPAAIVARIERDLAPGAIVLLHEGARHGRNVETIARLLARLDVLGYRSIVPGVEYAPEDALHRSSGQTAGQAATGEPLRIDTPLPGERA</sequence>
<reference evidence="3" key="2">
    <citation type="submission" date="2020-09" db="EMBL/GenBank/DDBJ databases">
        <authorList>
            <person name="Sun Q."/>
            <person name="Kim S."/>
        </authorList>
    </citation>
    <scope>NUCLEOTIDE SEQUENCE</scope>
    <source>
        <strain evidence="3">KCTC 23077</strain>
    </source>
</reference>
<dbReference type="AlphaFoldDB" id="A0A918W930"/>